<feature type="transmembrane region" description="Helical" evidence="1">
    <location>
        <begin position="7"/>
        <end position="25"/>
    </location>
</feature>
<proteinExistence type="predicted"/>
<dbReference type="Gene3D" id="2.60.320.10">
    <property type="entry name" value="N-utilization substance G protein NusG, insert domain"/>
    <property type="match status" value="1"/>
</dbReference>
<dbReference type="Pfam" id="PF07009">
    <property type="entry name" value="NusG_II"/>
    <property type="match status" value="1"/>
</dbReference>
<dbReference type="EMBL" id="UOFX01000075">
    <property type="protein sequence ID" value="VAX10561.1"/>
    <property type="molecule type" value="Genomic_DNA"/>
</dbReference>
<dbReference type="AlphaFoldDB" id="A0A3B1B8H2"/>
<accession>A0A3B1B8H2</accession>
<keyword evidence="1" id="KW-0812">Transmembrane</keyword>
<keyword evidence="1" id="KW-1133">Transmembrane helix</keyword>
<name>A0A3B1B8H2_9ZZZZ</name>
<gene>
    <name evidence="2" type="ORF">MNBD_GAMMA26-691</name>
</gene>
<keyword evidence="1" id="KW-0472">Membrane</keyword>
<reference evidence="2" key="1">
    <citation type="submission" date="2018-06" db="EMBL/GenBank/DDBJ databases">
        <authorList>
            <person name="Zhirakovskaya E."/>
        </authorList>
    </citation>
    <scope>NUCLEOTIDE SEQUENCE</scope>
</reference>
<evidence type="ECO:0000313" key="2">
    <source>
        <dbReference type="EMBL" id="VAX10561.1"/>
    </source>
</evidence>
<dbReference type="InterPro" id="IPR038690">
    <property type="entry name" value="NusG_2_sf"/>
</dbReference>
<evidence type="ECO:0000256" key="1">
    <source>
        <dbReference type="SAM" id="Phobius"/>
    </source>
</evidence>
<protein>
    <submittedName>
        <fullName evidence="2">Uncharacterized protein</fullName>
    </submittedName>
</protein>
<organism evidence="2">
    <name type="scientific">hydrothermal vent metagenome</name>
    <dbReference type="NCBI Taxonomy" id="652676"/>
    <lineage>
        <taxon>unclassified sequences</taxon>
        <taxon>metagenomes</taxon>
        <taxon>ecological metagenomes</taxon>
    </lineage>
</organism>
<sequence length="120" mass="13175">MLRRGDYLVFLATLLLLPWLYFTLWGDQRAGEYAQVLVGGDQQALVSLHQPQAIEVEGALGLSVLEIVDGKIRFITSACQGKQCILRGWINLGGEVVSCLPNQVSIAILGGEQRFDAINF</sequence>